<feature type="domain" description="POTRA" evidence="3">
    <location>
        <begin position="106"/>
        <end position="182"/>
    </location>
</feature>
<keyword evidence="2" id="KW-0472">Membrane</keyword>
<evidence type="ECO:0000256" key="2">
    <source>
        <dbReference type="ARBA" id="ARBA00023136"/>
    </source>
</evidence>
<proteinExistence type="predicted"/>
<name>A0A1C9C8M4_9FLOR</name>
<gene>
    <name evidence="4" type="primary">ORF621</name>
    <name evidence="4" type="ORF">Schim_055</name>
</gene>
<dbReference type="EMBL" id="KX284711">
    <property type="protein sequence ID" value="AOM64736.1"/>
    <property type="molecule type" value="Genomic_DNA"/>
</dbReference>
<protein>
    <recommendedName>
        <fullName evidence="3">POTRA domain-containing protein</fullName>
    </recommendedName>
</protein>
<reference evidence="4" key="1">
    <citation type="journal article" date="2016" name="BMC Biol.">
        <title>Parallel evolution of highly conserved plastid genome architecture in red seaweeds and seed plants.</title>
        <authorList>
            <person name="Lee J."/>
            <person name="Cho C.H."/>
            <person name="Park S.I."/>
            <person name="Choi J.W."/>
            <person name="Song H.S."/>
            <person name="West J.A."/>
            <person name="Bhattacharya D."/>
            <person name="Yoon H.S."/>
        </authorList>
    </citation>
    <scope>NUCLEOTIDE SEQUENCE</scope>
</reference>
<dbReference type="GO" id="GO:0016020">
    <property type="term" value="C:membrane"/>
    <property type="evidence" value="ECO:0007669"/>
    <property type="project" value="UniProtKB-SubCell"/>
</dbReference>
<comment type="subcellular location">
    <subcellularLocation>
        <location evidence="1">Membrane</location>
    </subcellularLocation>
</comment>
<dbReference type="AlphaFoldDB" id="A0A1C9C8M4"/>
<dbReference type="RefSeq" id="YP_009295801.1">
    <property type="nucleotide sequence ID" value="NC_031168.1"/>
</dbReference>
<evidence type="ECO:0000313" key="4">
    <source>
        <dbReference type="EMBL" id="AOM64736.1"/>
    </source>
</evidence>
<keyword evidence="4" id="KW-0934">Plastid</keyword>
<dbReference type="Gene3D" id="3.10.20.310">
    <property type="entry name" value="membrane protein fhac"/>
    <property type="match status" value="1"/>
</dbReference>
<sequence length="661" mass="80354">MIQANNNKMLAFNANLIYSLQDIKKDIYIKKIHVVDCNKYFIKKLFFHKIKNLNFNKVYINDQLNYQAVNTTINKLKQSGFFTSIQSWNIFIKQSKYLVIQLKINPILRKVIIDNYEQLQIPKQFLKNLFHNQIGLPKNYKQINRSLKYINNWYESKGFHYKRINLIYQKNQNNIYIKIHEGKIGKNKLICETKINNKTQLLFINQLNYLIQKELQIFPGYILNVKKIELGITRLRNKYLVKDCNYNIISTKEGIHIIVKYNLLNNNLSYFYNKNKIQLNNVIKQDSQLNIHSRFLLFLKNTIFFNQSFRLKYYLFNHKKFLYNFIVDINIIHKLPIVTLSFIYPYFKISEYLIIHCILNLSYQLYNNHYIYHFIYPQIIDINKMQMYISNTIHKLYVFRLKLEYYLHFNIFSKQQIITQLNKYNIIHFRLIKIIKSNNIVQNYFYYLNKISKIMKSRLIFYEVLIRYNTSYLVHNIRPRLILHINLKLFSCFSKVKFNKVHLIKYYGQLINFKYNRIIILPNIIYYKNAFIFSSEFNYYLGQINNVNILQFDNQIINNKYFILNNQKNRPFYLFNIKYQSSINKYQIIYTYIEYNAYTYYCIKPLSLIHYLNNDHNIINLGIGTQLNMPIKQAPIIRLIYGVNNKQKIFCYLRIIPHNNE</sequence>
<evidence type="ECO:0000259" key="3">
    <source>
        <dbReference type="PROSITE" id="PS51779"/>
    </source>
</evidence>
<evidence type="ECO:0000256" key="1">
    <source>
        <dbReference type="ARBA" id="ARBA00004370"/>
    </source>
</evidence>
<organism evidence="4">
    <name type="scientific">Schimmelmannia schousboei</name>
    <dbReference type="NCBI Taxonomy" id="173468"/>
    <lineage>
        <taxon>Eukaryota</taxon>
        <taxon>Rhodophyta</taxon>
        <taxon>Florideophyceae</taxon>
        <taxon>Rhodymeniophycidae</taxon>
        <taxon>Acrosymphytales</taxon>
        <taxon>Schimmelmanniaceae</taxon>
        <taxon>Schimmelmannia</taxon>
    </lineage>
</organism>
<dbReference type="InterPro" id="IPR034746">
    <property type="entry name" value="POTRA"/>
</dbReference>
<geneLocation type="plastid" evidence="4"/>
<dbReference type="GeneID" id="29071186"/>
<accession>A0A1C9C8M4</accession>
<dbReference type="PROSITE" id="PS51779">
    <property type="entry name" value="POTRA"/>
    <property type="match status" value="1"/>
</dbReference>